<feature type="compositionally biased region" description="Polar residues" evidence="7">
    <location>
        <begin position="29"/>
        <end position="44"/>
    </location>
</feature>
<protein>
    <recommendedName>
        <fullName evidence="6">Probable septum site-determining protein MinC</fullName>
    </recommendedName>
</protein>
<sequence length="274" mass="28860">MRLRAEQGVTPGVAGLPQARLHRMDGSDILTTPKTPVTQPTSEPTRPPIRFRGRSFMATVLAPVPPVAEWFGDLDALNRRAPNFFAGRPVILDLAGLKLTREDLDGLLAELAARRIAILGIEGAPPSILTPDLPPALSGGRPVGDIATPGEEAPLEPAPKENTARSLILDAPVRSGQTVLHLEGDVTVLGAVASGAEVIAGGSIHVYGALRGRAVAGAAGNPGARIWCRRFEPELVAIDGLYRAADDLDPAFRGQAVEVRLVEDAIKLGLFERG</sequence>
<keyword evidence="3 6" id="KW-0717">Septation</keyword>
<evidence type="ECO:0000259" key="8">
    <source>
        <dbReference type="Pfam" id="PF03775"/>
    </source>
</evidence>
<dbReference type="EMBL" id="FOTK01000016">
    <property type="protein sequence ID" value="SFM01249.1"/>
    <property type="molecule type" value="Genomic_DNA"/>
</dbReference>
<dbReference type="Proteomes" id="UP000199048">
    <property type="component" value="Unassembled WGS sequence"/>
</dbReference>
<reference evidence="10" key="1">
    <citation type="submission" date="2016-10" db="EMBL/GenBank/DDBJ databases">
        <authorList>
            <person name="Varghese N."/>
            <person name="Submissions S."/>
        </authorList>
    </citation>
    <scope>NUCLEOTIDE SEQUENCE [LARGE SCALE GENOMIC DNA]</scope>
    <source>
        <strain evidence="10">BL36</strain>
    </source>
</reference>
<evidence type="ECO:0000256" key="5">
    <source>
        <dbReference type="ARBA" id="ARBA00025606"/>
    </source>
</evidence>
<dbReference type="InterPro" id="IPR005526">
    <property type="entry name" value="Septum_form_inhib_MinC_C"/>
</dbReference>
<organism evidence="9 10">
    <name type="scientific">Methylobacterium pseudosasicola</name>
    <dbReference type="NCBI Taxonomy" id="582667"/>
    <lineage>
        <taxon>Bacteria</taxon>
        <taxon>Pseudomonadati</taxon>
        <taxon>Pseudomonadota</taxon>
        <taxon>Alphaproteobacteria</taxon>
        <taxon>Hyphomicrobiales</taxon>
        <taxon>Methylobacteriaceae</taxon>
        <taxon>Methylobacterium</taxon>
    </lineage>
</organism>
<proteinExistence type="inferred from homology"/>
<dbReference type="NCBIfam" id="TIGR01222">
    <property type="entry name" value="minC"/>
    <property type="match status" value="1"/>
</dbReference>
<dbReference type="InterPro" id="IPR036145">
    <property type="entry name" value="MinC_C_sf"/>
</dbReference>
<dbReference type="PANTHER" id="PTHR34108:SF1">
    <property type="entry name" value="SEPTUM SITE-DETERMINING PROTEIN MINC"/>
    <property type="match status" value="1"/>
</dbReference>
<keyword evidence="10" id="KW-1185">Reference proteome</keyword>
<gene>
    <name evidence="6" type="primary">minC</name>
    <name evidence="9" type="ORF">SAMN05192568_101675</name>
</gene>
<dbReference type="Pfam" id="PF03775">
    <property type="entry name" value="MinC_C"/>
    <property type="match status" value="1"/>
</dbReference>
<evidence type="ECO:0000256" key="1">
    <source>
        <dbReference type="ARBA" id="ARBA00006291"/>
    </source>
</evidence>
<evidence type="ECO:0000256" key="6">
    <source>
        <dbReference type="HAMAP-Rule" id="MF_00267"/>
    </source>
</evidence>
<evidence type="ECO:0000256" key="4">
    <source>
        <dbReference type="ARBA" id="ARBA00023306"/>
    </source>
</evidence>
<dbReference type="GO" id="GO:1901891">
    <property type="term" value="P:regulation of cell septum assembly"/>
    <property type="evidence" value="ECO:0007669"/>
    <property type="project" value="InterPro"/>
</dbReference>
<accession>A0A1I4MDI6</accession>
<dbReference type="InterPro" id="IPR016098">
    <property type="entry name" value="CAP/MinC_C"/>
</dbReference>
<evidence type="ECO:0000313" key="9">
    <source>
        <dbReference type="EMBL" id="SFM01249.1"/>
    </source>
</evidence>
<feature type="region of interest" description="Disordered" evidence="7">
    <location>
        <begin position="24"/>
        <end position="47"/>
    </location>
</feature>
<feature type="region of interest" description="Disordered" evidence="7">
    <location>
        <begin position="139"/>
        <end position="161"/>
    </location>
</feature>
<dbReference type="Gene3D" id="2.160.20.70">
    <property type="match status" value="1"/>
</dbReference>
<dbReference type="GO" id="GO:0000902">
    <property type="term" value="P:cell morphogenesis"/>
    <property type="evidence" value="ECO:0007669"/>
    <property type="project" value="InterPro"/>
</dbReference>
<keyword evidence="4 6" id="KW-0131">Cell cycle</keyword>
<feature type="domain" description="Septum formation inhibitor MinC C-terminal" evidence="8">
    <location>
        <begin position="169"/>
        <end position="267"/>
    </location>
</feature>
<comment type="similarity">
    <text evidence="1 6">Belongs to the MinC family.</text>
</comment>
<dbReference type="GO" id="GO:0000917">
    <property type="term" value="P:division septum assembly"/>
    <property type="evidence" value="ECO:0007669"/>
    <property type="project" value="UniProtKB-KW"/>
</dbReference>
<evidence type="ECO:0000256" key="7">
    <source>
        <dbReference type="SAM" id="MobiDB-lite"/>
    </source>
</evidence>
<dbReference type="SUPFAM" id="SSF63848">
    <property type="entry name" value="Cell-division inhibitor MinC, C-terminal domain"/>
    <property type="match status" value="1"/>
</dbReference>
<evidence type="ECO:0000256" key="3">
    <source>
        <dbReference type="ARBA" id="ARBA00023210"/>
    </source>
</evidence>
<dbReference type="STRING" id="582667.SAMN05192568_101675"/>
<dbReference type="PANTHER" id="PTHR34108">
    <property type="entry name" value="SEPTUM SITE-DETERMINING PROTEIN MINC"/>
    <property type="match status" value="1"/>
</dbReference>
<dbReference type="Gene3D" id="3.30.70.260">
    <property type="match status" value="1"/>
</dbReference>
<comment type="subunit">
    <text evidence="6">Interacts with MinD and FtsZ.</text>
</comment>
<dbReference type="InterPro" id="IPR013033">
    <property type="entry name" value="MinC"/>
</dbReference>
<evidence type="ECO:0000313" key="10">
    <source>
        <dbReference type="Proteomes" id="UP000199048"/>
    </source>
</evidence>
<name>A0A1I4MDI6_9HYPH</name>
<keyword evidence="2 6" id="KW-0132">Cell division</keyword>
<dbReference type="HAMAP" id="MF_00267">
    <property type="entry name" value="MinC"/>
    <property type="match status" value="1"/>
</dbReference>
<evidence type="ECO:0000256" key="2">
    <source>
        <dbReference type="ARBA" id="ARBA00022618"/>
    </source>
</evidence>
<comment type="function">
    <text evidence="5 6">Cell division inhibitor that blocks the formation of polar Z ring septums. Rapidly oscillates between the poles of the cell to destabilize FtsZ filaments that have formed before they mature into polar Z rings. Prevents FtsZ polymerization.</text>
</comment>
<dbReference type="AlphaFoldDB" id="A0A1I4MDI6"/>